<keyword evidence="4" id="KW-1185">Reference proteome</keyword>
<gene>
    <name evidence="3" type="ORF">T9A_03123</name>
</gene>
<dbReference type="CDD" id="cd05288">
    <property type="entry name" value="PGDH"/>
    <property type="match status" value="1"/>
</dbReference>
<comment type="caution">
    <text evidence="3">The sequence shown here is derived from an EMBL/GenBank/DDBJ whole genome shotgun (WGS) entry which is preliminary data.</text>
</comment>
<keyword evidence="1" id="KW-0560">Oxidoreductase</keyword>
<organism evidence="3 4">
    <name type="scientific">Alcanivorax jadensis T9</name>
    <dbReference type="NCBI Taxonomy" id="1177181"/>
    <lineage>
        <taxon>Bacteria</taxon>
        <taxon>Pseudomonadati</taxon>
        <taxon>Pseudomonadota</taxon>
        <taxon>Gammaproteobacteria</taxon>
        <taxon>Oceanospirillales</taxon>
        <taxon>Alcanivoracaceae</taxon>
        <taxon>Alcanivorax</taxon>
    </lineage>
</organism>
<dbReference type="PANTHER" id="PTHR43205:SF7">
    <property type="entry name" value="PROSTAGLANDIN REDUCTASE 1"/>
    <property type="match status" value="1"/>
</dbReference>
<sequence>MTINRQIILSEYPKGMPQAGHLPMREGEMPSPKDGQVLIKTIYLSLDPYMRGRMSPAKSYAASVELGDVMQGATVGQVVESRLDGYEAGDYVLGFGGWQEYSVQGKEMLRKLDAKQAPISTAVGVLGMPGFTAYAGLLEIGQPKEGETVVVSAASGAVGQVVGQIAKLKGCRVVGVAGAPDKCQHVVDVYGFDACVNYKDDDFEAQLKAACPDGIDIYFENVGGKVFDAVMKLVNDFARIPLCGRIAHYNDTEAPQGPDQLPAFLTKLLVKRILIKGFIQFDYAHLMKDFVRDMSSWMQAGKIQYQEDIVQGLENTVDAFQGLLEGRNRGKLLVQVSEDTSR</sequence>
<dbReference type="SUPFAM" id="SSF51735">
    <property type="entry name" value="NAD(P)-binding Rossmann-fold domains"/>
    <property type="match status" value="1"/>
</dbReference>
<dbReference type="SMART" id="SM00829">
    <property type="entry name" value="PKS_ER"/>
    <property type="match status" value="1"/>
</dbReference>
<dbReference type="InterPro" id="IPR041694">
    <property type="entry name" value="ADH_N_2"/>
</dbReference>
<reference evidence="3 4" key="1">
    <citation type="submission" date="2012-09" db="EMBL/GenBank/DDBJ databases">
        <title>Genome Sequence of alkane-degrading Bacterium Alcanivorax jadensis T9.</title>
        <authorList>
            <person name="Lai Q."/>
            <person name="Shao Z."/>
        </authorList>
    </citation>
    <scope>NUCLEOTIDE SEQUENCE [LARGE SCALE GENOMIC DNA]</scope>
    <source>
        <strain evidence="3 4">T9</strain>
    </source>
</reference>
<dbReference type="InterPro" id="IPR013149">
    <property type="entry name" value="ADH-like_C"/>
</dbReference>
<name>A0ABR4W901_9GAMM</name>
<proteinExistence type="predicted"/>
<dbReference type="InterPro" id="IPR020843">
    <property type="entry name" value="ER"/>
</dbReference>
<evidence type="ECO:0000259" key="2">
    <source>
        <dbReference type="SMART" id="SM00829"/>
    </source>
</evidence>
<accession>A0ABR4W901</accession>
<evidence type="ECO:0000256" key="1">
    <source>
        <dbReference type="ARBA" id="ARBA00023002"/>
    </source>
</evidence>
<dbReference type="Pfam" id="PF16884">
    <property type="entry name" value="ADH_N_2"/>
    <property type="match status" value="1"/>
</dbReference>
<protein>
    <submittedName>
        <fullName evidence="3">NADPH:quinone reductase</fullName>
    </submittedName>
</protein>
<dbReference type="InterPro" id="IPR036291">
    <property type="entry name" value="NAD(P)-bd_dom_sf"/>
</dbReference>
<evidence type="ECO:0000313" key="4">
    <source>
        <dbReference type="Proteomes" id="UP000029443"/>
    </source>
</evidence>
<dbReference type="InterPro" id="IPR045010">
    <property type="entry name" value="MDR_fam"/>
</dbReference>
<dbReference type="Gene3D" id="3.40.50.720">
    <property type="entry name" value="NAD(P)-binding Rossmann-like Domain"/>
    <property type="match status" value="1"/>
</dbReference>
<feature type="domain" description="Enoyl reductase (ER)" evidence="2">
    <location>
        <begin position="15"/>
        <end position="334"/>
    </location>
</feature>
<dbReference type="EMBL" id="ARXU01000017">
    <property type="protein sequence ID" value="KGD59845.1"/>
    <property type="molecule type" value="Genomic_DNA"/>
</dbReference>
<dbReference type="Gene3D" id="3.90.180.10">
    <property type="entry name" value="Medium-chain alcohol dehydrogenases, catalytic domain"/>
    <property type="match status" value="1"/>
</dbReference>
<dbReference type="RefSeq" id="WP_035250317.1">
    <property type="nucleotide sequence ID" value="NZ_ARXU01000017.1"/>
</dbReference>
<evidence type="ECO:0000313" key="3">
    <source>
        <dbReference type="EMBL" id="KGD59845.1"/>
    </source>
</evidence>
<dbReference type="Proteomes" id="UP000029443">
    <property type="component" value="Unassembled WGS sequence"/>
</dbReference>
<dbReference type="PANTHER" id="PTHR43205">
    <property type="entry name" value="PROSTAGLANDIN REDUCTASE"/>
    <property type="match status" value="1"/>
</dbReference>
<dbReference type="SUPFAM" id="SSF50129">
    <property type="entry name" value="GroES-like"/>
    <property type="match status" value="1"/>
</dbReference>
<dbReference type="InterPro" id="IPR011032">
    <property type="entry name" value="GroES-like_sf"/>
</dbReference>
<dbReference type="Pfam" id="PF00107">
    <property type="entry name" value="ADH_zinc_N"/>
    <property type="match status" value="1"/>
</dbReference>